<reference evidence="4 5" key="1">
    <citation type="submission" date="2016-10" db="EMBL/GenBank/DDBJ databases">
        <authorList>
            <person name="de Groot N.N."/>
        </authorList>
    </citation>
    <scope>NUCLEOTIDE SEQUENCE [LARGE SCALE GENOMIC DNA]</scope>
    <source>
        <strain evidence="4 5">DSM 1736</strain>
    </source>
</reference>
<dbReference type="AlphaFoldDB" id="A0A1G9KJ58"/>
<feature type="domain" description="PPM-type phosphatase" evidence="3">
    <location>
        <begin position="8"/>
        <end position="241"/>
    </location>
</feature>
<accession>A0A1G9KJ58</accession>
<evidence type="ECO:0000256" key="1">
    <source>
        <dbReference type="SAM" id="Coils"/>
    </source>
</evidence>
<keyword evidence="2" id="KW-0812">Transmembrane</keyword>
<feature type="coiled-coil region" evidence="1">
    <location>
        <begin position="430"/>
        <end position="457"/>
    </location>
</feature>
<evidence type="ECO:0000313" key="5">
    <source>
        <dbReference type="Proteomes" id="UP000214880"/>
    </source>
</evidence>
<evidence type="ECO:0000313" key="4">
    <source>
        <dbReference type="EMBL" id="SDL49672.1"/>
    </source>
</evidence>
<dbReference type="OrthoDB" id="9801841at2"/>
<dbReference type="InterPro" id="IPR001932">
    <property type="entry name" value="PPM-type_phosphatase-like_dom"/>
</dbReference>
<dbReference type="InterPro" id="IPR036457">
    <property type="entry name" value="PPM-type-like_dom_sf"/>
</dbReference>
<protein>
    <submittedName>
        <fullName evidence="4">Serine/threonine protein phosphatase PrpC</fullName>
    </submittedName>
</protein>
<sequence>MKKLNSEFKTAFISEAGAALTNNDYFAFVELDNYACYVIADGITDLAQSESAQKAVESIILHFQQQPSLTRRTLSACLQNANRDLVEISGREMLKASITMIVTDYEAMRFASAGNTRFRLYRDGRLNTKSQDMSLSQELVEQDEITPNVLSRHEERHNLYSYLGQEQEFRPYISGKLKLINGDIAVLYTRGIWENLDEADLDDIFAETSDDPREPLDNMEDMLLSKQPPDLDNYTIAAIFINKIFTDPNRERRRKRRIKIAVIVLIVLLIIGIIVYILYSRHQDKAAEMNLRTDSTIACIQDNNYIRAREEATKALKQAESLKDKEKVRQLNAYLRLIESVIAADDAYQNQNFDDAYQGYQTALERSRYADKLGEAYISRRLGGTEDHLTVADFIQMGDKAMEQGELAQAEVYYLRAKAFAAQIHAASSKVQAQAALDKLYEAKEKQKNEQEKKDQQRLSGDISDLITQGDTLSQFGDFELAEQKYLAARSLAAAHYDADGKKEALAALDKLDQARGQAAAAAQKEAEQYAADYTAAAALAGQGDAAFANADYTGAAAGYNAALARYTALSDAAQSAILSAKLQNVAVRQQELDRQSANAAAVTARAGEFYAQKEYTAAKQTYLKARQLYLALGNQAKADEIGTILDRIDADAAIMAALPQ</sequence>
<evidence type="ECO:0000256" key="2">
    <source>
        <dbReference type="SAM" id="Phobius"/>
    </source>
</evidence>
<proteinExistence type="predicted"/>
<name>A0A1G9KJ58_9FIRM</name>
<dbReference type="EMBL" id="FNHB01000001">
    <property type="protein sequence ID" value="SDL49672.1"/>
    <property type="molecule type" value="Genomic_DNA"/>
</dbReference>
<evidence type="ECO:0000259" key="3">
    <source>
        <dbReference type="SMART" id="SM00331"/>
    </source>
</evidence>
<dbReference type="STRING" id="146817.SAMN04488502_10152"/>
<dbReference type="SMART" id="SM00331">
    <property type="entry name" value="PP2C_SIG"/>
    <property type="match status" value="1"/>
</dbReference>
<dbReference type="Gene3D" id="3.60.40.10">
    <property type="entry name" value="PPM-type phosphatase domain"/>
    <property type="match status" value="1"/>
</dbReference>
<gene>
    <name evidence="4" type="ORF">SAMN04488502_10152</name>
</gene>
<organism evidence="4 5">
    <name type="scientific">Dendrosporobacter quercicolus</name>
    <dbReference type="NCBI Taxonomy" id="146817"/>
    <lineage>
        <taxon>Bacteria</taxon>
        <taxon>Bacillati</taxon>
        <taxon>Bacillota</taxon>
        <taxon>Negativicutes</taxon>
        <taxon>Selenomonadales</taxon>
        <taxon>Sporomusaceae</taxon>
        <taxon>Dendrosporobacter</taxon>
    </lineage>
</organism>
<keyword evidence="5" id="KW-1185">Reference proteome</keyword>
<dbReference type="Proteomes" id="UP000214880">
    <property type="component" value="Unassembled WGS sequence"/>
</dbReference>
<feature type="transmembrane region" description="Helical" evidence="2">
    <location>
        <begin position="260"/>
        <end position="279"/>
    </location>
</feature>
<keyword evidence="2" id="KW-0472">Membrane</keyword>
<keyword evidence="2" id="KW-1133">Transmembrane helix</keyword>
<keyword evidence="1" id="KW-0175">Coiled coil</keyword>
<dbReference type="SUPFAM" id="SSF81606">
    <property type="entry name" value="PP2C-like"/>
    <property type="match status" value="1"/>
</dbReference>